<evidence type="ECO:0000313" key="8">
    <source>
        <dbReference type="Proteomes" id="UP000688137"/>
    </source>
</evidence>
<protein>
    <recommendedName>
        <fullName evidence="9">Cytochrome P450</fullName>
    </recommendedName>
</protein>
<dbReference type="GO" id="GO:0004497">
    <property type="term" value="F:monooxygenase activity"/>
    <property type="evidence" value="ECO:0007669"/>
    <property type="project" value="InterPro"/>
</dbReference>
<feature type="domain" description="SGS" evidence="5">
    <location>
        <begin position="737"/>
        <end position="832"/>
    </location>
</feature>
<dbReference type="PROSITE" id="PS00086">
    <property type="entry name" value="CYTOCHROME_P450"/>
    <property type="match status" value="1"/>
</dbReference>
<dbReference type="GO" id="GO:0016705">
    <property type="term" value="F:oxidoreductase activity, acting on paired donors, with incorporation or reduction of molecular oxygen"/>
    <property type="evidence" value="ECO:0007669"/>
    <property type="project" value="InterPro"/>
</dbReference>
<dbReference type="AlphaFoldDB" id="A0A8S1K1S4"/>
<feature type="repeat" description="TPR" evidence="2">
    <location>
        <begin position="515"/>
        <end position="548"/>
    </location>
</feature>
<evidence type="ECO:0000259" key="5">
    <source>
        <dbReference type="PROSITE" id="PS51048"/>
    </source>
</evidence>
<evidence type="ECO:0000256" key="3">
    <source>
        <dbReference type="SAM" id="MobiDB-lite"/>
    </source>
</evidence>
<keyword evidence="4" id="KW-1133">Transmembrane helix</keyword>
<feature type="transmembrane region" description="Helical" evidence="4">
    <location>
        <begin position="41"/>
        <end position="59"/>
    </location>
</feature>
<dbReference type="InterPro" id="IPR007699">
    <property type="entry name" value="SGS_dom"/>
</dbReference>
<keyword evidence="4" id="KW-0472">Membrane</keyword>
<sequence>MNWIILSYLGYIILVLIAYLVIAPIPKLLYYKIKYGSAVDIYYFPIIGLIGQIIIDLIFRQDAFYSQKRYVLKNNKLKLHISNDLKGGVHFSLVDPKLKKQVFFDQESYKKMEGMPFADTFMDQGLLFQNGKSWHQSRTMLTKHFTYQDLLVMVETLKQECKKLQLKDGPIDILTLLKQLTSTTITKTFFGSENTDVSDLGVEVNKNMEKMMLFFLNPLIVLRCFALKLNKTTTPSFLLSSGEKAFLRELQAQKQRIICEIDQRIKKIKENQTVQDNILTTMCKEIMNNNITKEEAIHQYFTLLIAGIDSTSHVVKNFCYALALYPDVQNRLRNEIQSIIQQFDDLKPQQLSQLKLLDNFINETYRHYTAVPSLFNRIALKDIQLGEFVIQKGQSMDLNMMMSHFDPSIFENPLKFDIDRWNSPLLDTYSFTPFSAGPRNCIGQHLATLEMKTLLVYLILNFNLELNSGKIVLGLANIFLSIEKYQQIIMSSNPYFLILHHQYEQALQLLVSDDYETLVTKSLAQYHLGKYDDALSTLDKAIQLSSDRFEAYYRKGLINFISGKIQQSQLDLQKSLELNPQHKETQQQLLKCELELKNTKLVQTAQEKIIQQQKEVPQNSDAQRTNIYSASGKLMYKWYQTDLKVGIEIHHALPNSADLKYQFEKQKLQLSFPIQQANNFELDLDLFAEIIPETSKAKVGLNSIEIIMDKKDKTLNWSTLQKKVEEQSQIPIMEQASYPTSSKKKKDWSKIDKEIEEDINKHKEEYGEDPLNSLFKQIYQNGDENTRRAMIKSMQTSGGTVLSTNWDEVKTKDYEKKDRPSPPKGQEYKKLG</sequence>
<dbReference type="InterPro" id="IPR007052">
    <property type="entry name" value="CS_dom"/>
</dbReference>
<dbReference type="CDD" id="cd06466">
    <property type="entry name" value="p23_CS_SGT1_like"/>
    <property type="match status" value="1"/>
</dbReference>
<organism evidence="7 8">
    <name type="scientific">Paramecium primaurelia</name>
    <dbReference type="NCBI Taxonomy" id="5886"/>
    <lineage>
        <taxon>Eukaryota</taxon>
        <taxon>Sar</taxon>
        <taxon>Alveolata</taxon>
        <taxon>Ciliophora</taxon>
        <taxon>Intramacronucleata</taxon>
        <taxon>Oligohymenophorea</taxon>
        <taxon>Peniculida</taxon>
        <taxon>Parameciidae</taxon>
        <taxon>Paramecium</taxon>
    </lineage>
</organism>
<name>A0A8S1K1S4_PARPR</name>
<evidence type="ECO:0000313" key="7">
    <source>
        <dbReference type="EMBL" id="CAD8049169.1"/>
    </source>
</evidence>
<keyword evidence="2" id="KW-0802">TPR repeat</keyword>
<evidence type="ECO:0000256" key="2">
    <source>
        <dbReference type="PROSITE-ProRule" id="PRU00339"/>
    </source>
</evidence>
<dbReference type="Pfam" id="PF13181">
    <property type="entry name" value="TPR_8"/>
    <property type="match status" value="1"/>
</dbReference>
<dbReference type="InterPro" id="IPR001128">
    <property type="entry name" value="Cyt_P450"/>
</dbReference>
<dbReference type="PROSITE" id="PS51203">
    <property type="entry name" value="CS"/>
    <property type="match status" value="1"/>
</dbReference>
<proteinExistence type="inferred from homology"/>
<dbReference type="SMART" id="SM00028">
    <property type="entry name" value="TPR"/>
    <property type="match status" value="2"/>
</dbReference>
<dbReference type="Pfam" id="PF05002">
    <property type="entry name" value="SGS"/>
    <property type="match status" value="1"/>
</dbReference>
<dbReference type="Proteomes" id="UP000688137">
    <property type="component" value="Unassembled WGS sequence"/>
</dbReference>
<dbReference type="PROSITE" id="PS51048">
    <property type="entry name" value="SGS"/>
    <property type="match status" value="1"/>
</dbReference>
<dbReference type="Pfam" id="PF04969">
    <property type="entry name" value="CS"/>
    <property type="match status" value="1"/>
</dbReference>
<feature type="repeat" description="TPR" evidence="2">
    <location>
        <begin position="549"/>
        <end position="582"/>
    </location>
</feature>
<evidence type="ECO:0000259" key="6">
    <source>
        <dbReference type="PROSITE" id="PS51203"/>
    </source>
</evidence>
<feature type="compositionally biased region" description="Polar residues" evidence="3">
    <location>
        <begin position="793"/>
        <end position="806"/>
    </location>
</feature>
<gene>
    <name evidence="7" type="ORF">PPRIM_AZ9-3.1.T0130282</name>
</gene>
<feature type="transmembrane region" description="Helical" evidence="4">
    <location>
        <begin position="6"/>
        <end position="29"/>
    </location>
</feature>
<comment type="similarity">
    <text evidence="1">Belongs to the cytochrome P450 family.</text>
</comment>
<evidence type="ECO:0008006" key="9">
    <source>
        <dbReference type="Google" id="ProtNLM"/>
    </source>
</evidence>
<evidence type="ECO:0000256" key="4">
    <source>
        <dbReference type="SAM" id="Phobius"/>
    </source>
</evidence>
<dbReference type="GO" id="GO:0005506">
    <property type="term" value="F:iron ion binding"/>
    <property type="evidence" value="ECO:0007669"/>
    <property type="project" value="InterPro"/>
</dbReference>
<dbReference type="EMBL" id="CAJJDM010000010">
    <property type="protein sequence ID" value="CAD8049169.1"/>
    <property type="molecule type" value="Genomic_DNA"/>
</dbReference>
<dbReference type="Pfam" id="PF00067">
    <property type="entry name" value="p450"/>
    <property type="match status" value="1"/>
</dbReference>
<comment type="caution">
    <text evidence="7">The sequence shown here is derived from an EMBL/GenBank/DDBJ whole genome shotgun (WGS) entry which is preliminary data.</text>
</comment>
<evidence type="ECO:0000256" key="1">
    <source>
        <dbReference type="ARBA" id="ARBA00010617"/>
    </source>
</evidence>
<keyword evidence="8" id="KW-1185">Reference proteome</keyword>
<dbReference type="InterPro" id="IPR019734">
    <property type="entry name" value="TPR_rpt"/>
</dbReference>
<dbReference type="PROSITE" id="PS50005">
    <property type="entry name" value="TPR"/>
    <property type="match status" value="2"/>
</dbReference>
<dbReference type="InterPro" id="IPR017972">
    <property type="entry name" value="Cyt_P450_CS"/>
</dbReference>
<dbReference type="OMA" id="DRWNSPL"/>
<feature type="region of interest" description="Disordered" evidence="3">
    <location>
        <begin position="793"/>
        <end position="832"/>
    </location>
</feature>
<dbReference type="InterPro" id="IPR050121">
    <property type="entry name" value="Cytochrome_P450_monoxygenase"/>
</dbReference>
<reference evidence="7" key="1">
    <citation type="submission" date="2021-01" db="EMBL/GenBank/DDBJ databases">
        <authorList>
            <consortium name="Genoscope - CEA"/>
            <person name="William W."/>
        </authorList>
    </citation>
    <scope>NUCLEOTIDE SEQUENCE</scope>
</reference>
<dbReference type="PANTHER" id="PTHR24305">
    <property type="entry name" value="CYTOCHROME P450"/>
    <property type="match status" value="1"/>
</dbReference>
<feature type="domain" description="CS" evidence="6">
    <location>
        <begin position="631"/>
        <end position="721"/>
    </location>
</feature>
<keyword evidence="4" id="KW-0812">Transmembrane</keyword>
<feature type="compositionally biased region" description="Basic and acidic residues" evidence="3">
    <location>
        <begin position="807"/>
        <end position="832"/>
    </location>
</feature>
<accession>A0A8S1K1S4</accession>
<dbReference type="PANTHER" id="PTHR24305:SF166">
    <property type="entry name" value="CYTOCHROME P450 12A4, MITOCHONDRIAL-RELATED"/>
    <property type="match status" value="1"/>
</dbReference>
<dbReference type="GO" id="GO:0020037">
    <property type="term" value="F:heme binding"/>
    <property type="evidence" value="ECO:0007669"/>
    <property type="project" value="InterPro"/>
</dbReference>